<keyword evidence="1" id="KW-0732">Signal</keyword>
<accession>A0ABV5I821</accession>
<dbReference type="RefSeq" id="WP_125648408.1">
    <property type="nucleotide sequence ID" value="NZ_BMRC01000001.1"/>
</dbReference>
<evidence type="ECO:0000313" key="3">
    <source>
        <dbReference type="Proteomes" id="UP001589647"/>
    </source>
</evidence>
<dbReference type="Proteomes" id="UP001589647">
    <property type="component" value="Unassembled WGS sequence"/>
</dbReference>
<sequence length="140" mass="14555">MLRKTFTTAALTLVAATSLVAIPAAANAEVYCGAGYNVVHQSDMHNYTKSWGTVYLAYNSSTGKNCVTVVKSNYVGTATWTNVTLTVQGGSSYGVSETVKYYGGPVYASARGACVKYSAIIEAPSGARAIGGRSTWGNCG</sequence>
<name>A0ABV5I821_9ACTN</name>
<gene>
    <name evidence="2" type="ORF">ACFFV7_03680</name>
</gene>
<proteinExistence type="predicted"/>
<feature type="signal peptide" evidence="1">
    <location>
        <begin position="1"/>
        <end position="28"/>
    </location>
</feature>
<reference evidence="2 3" key="1">
    <citation type="submission" date="2024-09" db="EMBL/GenBank/DDBJ databases">
        <authorList>
            <person name="Sun Q."/>
            <person name="Mori K."/>
        </authorList>
    </citation>
    <scope>NUCLEOTIDE SEQUENCE [LARGE SCALE GENOMIC DNA]</scope>
    <source>
        <strain evidence="2 3">CCM 3426</strain>
    </source>
</reference>
<evidence type="ECO:0000256" key="1">
    <source>
        <dbReference type="SAM" id="SignalP"/>
    </source>
</evidence>
<dbReference type="EMBL" id="JBHMEI010000001">
    <property type="protein sequence ID" value="MFB9200283.1"/>
    <property type="molecule type" value="Genomic_DNA"/>
</dbReference>
<keyword evidence="3" id="KW-1185">Reference proteome</keyword>
<protein>
    <submittedName>
        <fullName evidence="2">Spore-associated protein A</fullName>
    </submittedName>
</protein>
<evidence type="ECO:0000313" key="2">
    <source>
        <dbReference type="EMBL" id="MFB9200283.1"/>
    </source>
</evidence>
<comment type="caution">
    <text evidence="2">The sequence shown here is derived from an EMBL/GenBank/DDBJ whole genome shotgun (WGS) entry which is preliminary data.</text>
</comment>
<feature type="chain" id="PRO_5047380343" evidence="1">
    <location>
        <begin position="29"/>
        <end position="140"/>
    </location>
</feature>
<organism evidence="2 3">
    <name type="scientific">Nonomuraea spiralis</name>
    <dbReference type="NCBI Taxonomy" id="46182"/>
    <lineage>
        <taxon>Bacteria</taxon>
        <taxon>Bacillati</taxon>
        <taxon>Actinomycetota</taxon>
        <taxon>Actinomycetes</taxon>
        <taxon>Streptosporangiales</taxon>
        <taxon>Streptosporangiaceae</taxon>
        <taxon>Nonomuraea</taxon>
    </lineage>
</organism>